<dbReference type="SMART" id="SM00490">
    <property type="entry name" value="HELICc"/>
    <property type="match status" value="1"/>
</dbReference>
<dbReference type="PROSITE" id="PS51192">
    <property type="entry name" value="HELICASE_ATP_BIND_1"/>
    <property type="match status" value="1"/>
</dbReference>
<evidence type="ECO:0000256" key="6">
    <source>
        <dbReference type="ARBA" id="ARBA00022801"/>
    </source>
</evidence>
<dbReference type="Gene3D" id="3.40.395.10">
    <property type="entry name" value="Adenoviral Proteinase, Chain A"/>
    <property type="match status" value="1"/>
</dbReference>
<evidence type="ECO:0000256" key="8">
    <source>
        <dbReference type="ARBA" id="ARBA00022927"/>
    </source>
</evidence>
<keyword evidence="3" id="KW-0963">Cytoplasm</keyword>
<feature type="domain" description="Helicase ATP-binding" evidence="14">
    <location>
        <begin position="1995"/>
        <end position="2150"/>
    </location>
</feature>
<evidence type="ECO:0000256" key="9">
    <source>
        <dbReference type="ARBA" id="ARBA00022967"/>
    </source>
</evidence>
<feature type="domain" description="Helicase C-terminal" evidence="15">
    <location>
        <begin position="2350"/>
        <end position="2504"/>
    </location>
</feature>
<proteinExistence type="inferred from homology"/>
<dbReference type="SMART" id="SM00957">
    <property type="entry name" value="SecA_DEAD"/>
    <property type="match status" value="1"/>
</dbReference>
<keyword evidence="12" id="KW-0175">Coiled coil</keyword>
<evidence type="ECO:0000313" key="18">
    <source>
        <dbReference type="EMBL" id="CAF3826726.1"/>
    </source>
</evidence>
<dbReference type="Proteomes" id="UP000681967">
    <property type="component" value="Unassembled WGS sequence"/>
</dbReference>
<evidence type="ECO:0000256" key="7">
    <source>
        <dbReference type="ARBA" id="ARBA00022840"/>
    </source>
</evidence>
<dbReference type="PANTHER" id="PTHR30612:SF0">
    <property type="entry name" value="CHLOROPLAST PROTEIN-TRANSPORTING ATPASE"/>
    <property type="match status" value="1"/>
</dbReference>
<sequence>MASENNNDSFQVFGILVNNDDYNTKHLPEQYKTLIENYIGNRHSTMKEIIKNYSSKTNLSLFTVIKFFQEDTDDQQYWINLNIVKFNGKLFGFIMDPSESSVSENEQIAKLKNIITEMISENIEFINYSNQDESYIRLKNIEIALSNMEILINFLSNETEEITKKKFQQLKFFQKNNQSIKFEKLIVELGLNMRFNFKSTLKKILSVFKSLLDTDSEYQLPEENQLKMLSNTLISSNFVPRGNEQDDLIKDVISLLILLKTRKQKFFNEKINENIKTYFEKNRDKYQKQINEFNKKLQDDSREKTIQDRLGLFLKYRIEYLVNINKLNSDLKSLKEIDEFMKFFDYKTKQEELEIRRNKLENDSKKILVEDDSIRIKDELSDIRKELVYYDRISEIFNELNFEDLIIVLGTFDSTEFFLSNETIIIILELGLTTENNEIASAIIKILNFNKTFLFNYDQKMTEVFDNIVPQIPLEEIDIVLEVSKTLKIINNPTILKFLYKILIESENSERREKAFENLVSLNIDSENLKYINETIQLERKCREKSQNIVKECLEHVRIRNQLTMNCFEKLKDYFDSKEISEIIEVILEKDLRKLPKFFIEKFRQYMQLASSNQINIIRISKLLIKYKQIKFDNLKNIEKFIDNHETIGNDIFEILRYEYEHGRQLPADVHDRIRNAGKTNVYAKNLINLIEETPSNIDLLENTKNSIEIRKNALKNLLEDQQNHTLETFQFLESLVKYDSNLSVEAFKILIRITPNNFQFNLIEIEKFLGDNSNLSIDDLTHFIQTDKINETFIGILPLLINRIEDPKISIDDNNRLMELLNRISNVKQNELFIIDQRAYFFYIIFNTTNHKLRENILQIIKNSINETTQKNSKIFKHQTDGTIIESYLIDELKTFDSLHRIEISVESLKNLKENIQQGFVISEDTINFLIDNLLKLNKNQQDLRLIINEILFEIEHRQSLDIKHIHQIIQNSELLTFTHIIGIIANASSRNIELPKEIIDNLSKQLLSNNDPLLTNYFISITLAIVNQKESLSIDVIQKIAGLLINENQSTEAKIICSQILLKNFKQNFNYSDTIRTIMDSLKEFVLKSRENSNDDLLNKLYFEVLEKSIEENQDDHQFLQQYYNQFKTRLINMDHLQDVDKGKFLKELKPLDEFISKNNLNDKNCSNLKKFQLLCSLNNALINYKIIDTNIFKEFSSNEWDKEILCTELLFGTFQLIIPYDGINEFELENFRNYIHFINDYLSTLKDNIYSIENLLKILIDKQYIYQIGLKIINDILLMLSESNSIESLNLVENDQDYQISFIQLRQLWLKERLKYFKIRFTNEDIKELNEYLSYRPEIINSVLTQMNEDTNIKEMISFFKQLSNCGLTEKSCEYFLSNEVNESISMKDLKYKLHDQLVCILLTNKYSDYAQYVHDTKNYTLASKTSSFKENAYNQANTTYWYQAEDIAQISSEYMKEYSEKNARITQALGQQNDRQLSLILIDILKEYQQDHKLTIIPLNIAGNNWVSLALVYREIDQQHIVLYKDSLGEHNLIDQRKIVRHIFLNELKNVQFKYHRSCEQIDSYNCGVFTLANMKILAENLSSKTYQSFIENFEKTKFITQEQVNHLRQEQFPKMYAFSLLQPIKRQKIVSHHSNELKLLQNLLQNEYPLITTVETSRLENGLRLSICLPKEENLLKKSDYEYLYVVEASSTLSNKLESDIKKLLKINEFYSIENNVIKILDKKLLIEKQKKIDPNKLIKELSDNDIEMILNQLSVERNQLNKETLCRNLGLTFNQLYQTDQIFHINDYELVKKLHKKLTKVLHSDWSLNSIEQIINRINTKQDLENLFNALDPIYEYNLKEFHKNIEGKCLIDILTTISFSSKYLTRDIHDIALYQTFQGTYDKNAQQLKDDILNLNRNQNISILQNNKLIEEYEKIQTAYENKSKLCPEFCVIQKWSESNIKEWSKKVKTSSMDTVNLYEKIAVVKKAVELTSKFPPREIQLLSILILMNPEENKGRLAQINTGEGKTTIVAMLATLKALEGHCVDVITSSPELAKPQSIHQENFYNLFNLTVSHNGTDTIDIKERYNANIVYGAASDFQGDILRDEYSKLGTRNGRKCDIAIVDEVDSMLIDGKNHIVMLSSPMPAMDHLEPLLAAIWIQIQQVAKCIQEIDGQDYYIEHSDIFNDDGTVKSDIIEAAFPLETSKEEFIKKATENHIRKLIRDVKHLPDTDKEIPEEYPEIKIPKHLRQLIVESQLIKWIDSAIYARYQCQNNQHYVLRNGKIAPVDAKSLTTNFLSNVTYFQKYGSNIYGLTGTLGSEKAQELLSKIYHVDHVIIPPFRKKQYQELTPIILKNENDWHENIIESSMNKLNNGRGVLIITKYIKEVDEIKSRLNKIGYDSSKIKTYRTEDESNSIEEDMKPGEIIIATNIAGRGTDIRANKIEQNGGLHVLITFLPPNERVERQNIGRTARTGNKGTGQFILLEKDKDNYEQLKAVRNKREEDSIRTAETEIEKVTIKDAIFKEFCNLLTSIAGNHMTTDITTKIKARAVEDRFSIWLKLNEQTITTNTKEEMLKKFNLFQQKILNDKERDTLIENAYFYILIGNEYLNEKDNVKNQDAIDQYTKAIELDEPFQANAYYNRGYARIDLYGKKCKKYIEEIDKAIDDFKQAKRIIEDNFEPMLHIIQQASNSEAISEQIIHKMALFNVQKNTIELAIGTENSTDIEIEELEKQKNLRSEDRTQIQEQINNLKDNKQLRENGIIGQARANKQNIEIEHLEIEKALPEDQDIKLYNTEINEYENNGFRGSFKIK</sequence>
<evidence type="ECO:0000313" key="17">
    <source>
        <dbReference type="EMBL" id="CAF1219692.1"/>
    </source>
</evidence>
<accession>A0A814XS54</accession>
<keyword evidence="9" id="KW-1278">Translocase</keyword>
<protein>
    <recommendedName>
        <fullName evidence="20">Protein translocase subunit SecA</fullName>
    </recommendedName>
</protein>
<dbReference type="InterPro" id="IPR003653">
    <property type="entry name" value="Peptidase_C48_C"/>
</dbReference>
<dbReference type="Proteomes" id="UP000663855">
    <property type="component" value="Unassembled WGS sequence"/>
</dbReference>
<keyword evidence="5" id="KW-0547">Nucleotide-binding</keyword>
<dbReference type="Pfam" id="PF07517">
    <property type="entry name" value="SecA_DEAD"/>
    <property type="match status" value="1"/>
</dbReference>
<dbReference type="SUPFAM" id="SSF48452">
    <property type="entry name" value="TPR-like"/>
    <property type="match status" value="1"/>
</dbReference>
<dbReference type="Pfam" id="PF21090">
    <property type="entry name" value="P-loop_SecA"/>
    <property type="match status" value="1"/>
</dbReference>
<dbReference type="Gene3D" id="3.40.50.300">
    <property type="entry name" value="P-loop containing nucleotide triphosphate hydrolases"/>
    <property type="match status" value="2"/>
</dbReference>
<dbReference type="SUPFAM" id="SSF52540">
    <property type="entry name" value="P-loop containing nucleoside triphosphate hydrolases"/>
    <property type="match status" value="2"/>
</dbReference>
<dbReference type="InterPro" id="IPR011115">
    <property type="entry name" value="SecA_DEAD"/>
</dbReference>
<feature type="coiled-coil region" evidence="12">
    <location>
        <begin position="2471"/>
        <end position="2506"/>
    </location>
</feature>
<evidence type="ECO:0000256" key="11">
    <source>
        <dbReference type="ARBA" id="ARBA00023136"/>
    </source>
</evidence>
<dbReference type="InterPro" id="IPR014001">
    <property type="entry name" value="Helicase_ATP-bd"/>
</dbReference>
<dbReference type="PROSITE" id="PS51194">
    <property type="entry name" value="HELICASE_CTER"/>
    <property type="match status" value="1"/>
</dbReference>
<keyword evidence="10" id="KW-0811">Translocation</keyword>
<dbReference type="InterPro" id="IPR038765">
    <property type="entry name" value="Papain-like_cys_pep_sf"/>
</dbReference>
<feature type="domain" description="SecA family profile" evidence="16">
    <location>
        <begin position="1877"/>
        <end position="2497"/>
    </location>
</feature>
<dbReference type="InterPro" id="IPR000185">
    <property type="entry name" value="SecA"/>
</dbReference>
<feature type="domain" description="Ubiquitin-like protease family profile" evidence="13">
    <location>
        <begin position="1322"/>
        <end position="1582"/>
    </location>
</feature>
<dbReference type="EMBL" id="CAJNOV010005620">
    <property type="protein sequence ID" value="CAF1219692.1"/>
    <property type="molecule type" value="Genomic_DNA"/>
</dbReference>
<keyword evidence="11" id="KW-0472">Membrane</keyword>
<dbReference type="GO" id="GO:0016020">
    <property type="term" value="C:membrane"/>
    <property type="evidence" value="ECO:0007669"/>
    <property type="project" value="InterPro"/>
</dbReference>
<dbReference type="SUPFAM" id="SSF54001">
    <property type="entry name" value="Cysteine proteinases"/>
    <property type="match status" value="1"/>
</dbReference>
<evidence type="ECO:0000256" key="2">
    <source>
        <dbReference type="ARBA" id="ARBA00022448"/>
    </source>
</evidence>
<comment type="similarity">
    <text evidence="1">Belongs to the peptidase C48 family.</text>
</comment>
<dbReference type="InterPro" id="IPR027417">
    <property type="entry name" value="P-loop_NTPase"/>
</dbReference>
<keyword evidence="7" id="KW-0067">ATP-binding</keyword>
<evidence type="ECO:0000256" key="4">
    <source>
        <dbReference type="ARBA" id="ARBA00022670"/>
    </source>
</evidence>
<evidence type="ECO:0000256" key="3">
    <source>
        <dbReference type="ARBA" id="ARBA00022490"/>
    </source>
</evidence>
<evidence type="ECO:0000256" key="1">
    <source>
        <dbReference type="ARBA" id="ARBA00005234"/>
    </source>
</evidence>
<dbReference type="Gene3D" id="1.25.40.10">
    <property type="entry name" value="Tetratricopeptide repeat domain"/>
    <property type="match status" value="1"/>
</dbReference>
<dbReference type="GO" id="GO:0005524">
    <property type="term" value="F:ATP binding"/>
    <property type="evidence" value="ECO:0007669"/>
    <property type="project" value="UniProtKB-KW"/>
</dbReference>
<dbReference type="InterPro" id="IPR001650">
    <property type="entry name" value="Helicase_C-like"/>
</dbReference>
<dbReference type="PROSITE" id="PS51196">
    <property type="entry name" value="SECA_MOTOR_DEAD"/>
    <property type="match status" value="1"/>
</dbReference>
<reference evidence="17" key="1">
    <citation type="submission" date="2021-02" db="EMBL/GenBank/DDBJ databases">
        <authorList>
            <person name="Nowell W R."/>
        </authorList>
    </citation>
    <scope>NUCLEOTIDE SEQUENCE</scope>
</reference>
<dbReference type="GO" id="GO:0017038">
    <property type="term" value="P:protein import"/>
    <property type="evidence" value="ECO:0007669"/>
    <property type="project" value="InterPro"/>
</dbReference>
<evidence type="ECO:0000259" key="16">
    <source>
        <dbReference type="PROSITE" id="PS51196"/>
    </source>
</evidence>
<evidence type="ECO:0008006" key="20">
    <source>
        <dbReference type="Google" id="ProtNLM"/>
    </source>
</evidence>
<dbReference type="GO" id="GO:0006605">
    <property type="term" value="P:protein targeting"/>
    <property type="evidence" value="ECO:0007669"/>
    <property type="project" value="InterPro"/>
</dbReference>
<evidence type="ECO:0000313" key="19">
    <source>
        <dbReference type="Proteomes" id="UP000663855"/>
    </source>
</evidence>
<organism evidence="17 19">
    <name type="scientific">Rotaria magnacalcarata</name>
    <dbReference type="NCBI Taxonomy" id="392030"/>
    <lineage>
        <taxon>Eukaryota</taxon>
        <taxon>Metazoa</taxon>
        <taxon>Spiralia</taxon>
        <taxon>Gnathifera</taxon>
        <taxon>Rotifera</taxon>
        <taxon>Eurotatoria</taxon>
        <taxon>Bdelloidea</taxon>
        <taxon>Philodinida</taxon>
        <taxon>Philodinidae</taxon>
        <taxon>Rotaria</taxon>
    </lineage>
</organism>
<dbReference type="InterPro" id="IPR014018">
    <property type="entry name" value="SecA_motor_DEAD"/>
</dbReference>
<keyword evidence="8" id="KW-0653">Protein transport</keyword>
<dbReference type="InterPro" id="IPR044722">
    <property type="entry name" value="SecA_SF2_C"/>
</dbReference>
<evidence type="ECO:0000259" key="14">
    <source>
        <dbReference type="PROSITE" id="PS51192"/>
    </source>
</evidence>
<dbReference type="PANTHER" id="PTHR30612">
    <property type="entry name" value="SECA INNER MEMBRANE COMPONENT OF SEC PROTEIN SECRETION SYSTEM"/>
    <property type="match status" value="1"/>
</dbReference>
<feature type="coiled-coil region" evidence="12">
    <location>
        <begin position="698"/>
        <end position="725"/>
    </location>
</feature>
<evidence type="ECO:0000259" key="13">
    <source>
        <dbReference type="PROSITE" id="PS50600"/>
    </source>
</evidence>
<dbReference type="GO" id="GO:0006508">
    <property type="term" value="P:proteolysis"/>
    <property type="evidence" value="ECO:0007669"/>
    <property type="project" value="UniProtKB-KW"/>
</dbReference>
<evidence type="ECO:0000256" key="5">
    <source>
        <dbReference type="ARBA" id="ARBA00022741"/>
    </source>
</evidence>
<keyword evidence="4" id="KW-0645">Protease</keyword>
<evidence type="ECO:0000259" key="15">
    <source>
        <dbReference type="PROSITE" id="PS51194"/>
    </source>
</evidence>
<comment type="caution">
    <text evidence="17">The sequence shown here is derived from an EMBL/GenBank/DDBJ whole genome shotgun (WGS) entry which is preliminary data.</text>
</comment>
<dbReference type="PROSITE" id="PS50600">
    <property type="entry name" value="ULP_PROTEASE"/>
    <property type="match status" value="1"/>
</dbReference>
<keyword evidence="6" id="KW-0378">Hydrolase</keyword>
<dbReference type="GO" id="GO:0008234">
    <property type="term" value="F:cysteine-type peptidase activity"/>
    <property type="evidence" value="ECO:0007669"/>
    <property type="project" value="InterPro"/>
</dbReference>
<dbReference type="InterPro" id="IPR011990">
    <property type="entry name" value="TPR-like_helical_dom_sf"/>
</dbReference>
<name>A0A814XS54_9BILA</name>
<dbReference type="EMBL" id="CAJOBH010000946">
    <property type="protein sequence ID" value="CAF3826726.1"/>
    <property type="molecule type" value="Genomic_DNA"/>
</dbReference>
<dbReference type="GO" id="GO:0006886">
    <property type="term" value="P:intracellular protein transport"/>
    <property type="evidence" value="ECO:0007669"/>
    <property type="project" value="InterPro"/>
</dbReference>
<evidence type="ECO:0000256" key="12">
    <source>
        <dbReference type="SAM" id="Coils"/>
    </source>
</evidence>
<gene>
    <name evidence="18" type="ORF">BYL167_LOCUS4450</name>
    <name evidence="17" type="ORF">CJN711_LOCUS12941</name>
</gene>
<evidence type="ECO:0000256" key="10">
    <source>
        <dbReference type="ARBA" id="ARBA00023010"/>
    </source>
</evidence>
<keyword evidence="2" id="KW-0813">Transport</keyword>